<evidence type="ECO:0000313" key="3">
    <source>
        <dbReference type="Proteomes" id="UP000306918"/>
    </source>
</evidence>
<proteinExistence type="predicted"/>
<reference evidence="2 3" key="1">
    <citation type="submission" date="2019-04" db="EMBL/GenBank/DDBJ databases">
        <title>Niastella caeni sp. nov., isolated from activated sludge.</title>
        <authorList>
            <person name="Sheng M."/>
        </authorList>
    </citation>
    <scope>NUCLEOTIDE SEQUENCE [LARGE SCALE GENOMIC DNA]</scope>
    <source>
        <strain evidence="2 3">HX-2-15</strain>
    </source>
</reference>
<dbReference type="AlphaFoldDB" id="A0A4S8HSG3"/>
<sequence>MKYLQLFILFTITLTITSSCEKNDAVIPQLTSVNVVHAVINASAIKVNTTGSNITYTSYTDSIRFGAFKLYSLVASDATPLSIVASSDTTKPLFNAELFTSAGEMYSLYLTGQYPQADTVWVREEMSNYTDSLIGIRFVNLSPNSNAIKVNIKGNATQLEANNLGYKQITAFKQYAAKTTNPNYQFEVRDAATSTLLTSFTLSYTRFHNHTLVIKGLTGVTGTNAISVFSVAPY</sequence>
<dbReference type="Proteomes" id="UP000306918">
    <property type="component" value="Unassembled WGS sequence"/>
</dbReference>
<name>A0A4S8HSG3_9BACT</name>
<gene>
    <name evidence="2" type="ORF">FAM09_17100</name>
</gene>
<dbReference type="OrthoDB" id="751045at2"/>
<dbReference type="EMBL" id="STFF01000004">
    <property type="protein sequence ID" value="THU38390.1"/>
    <property type="molecule type" value="Genomic_DNA"/>
</dbReference>
<accession>A0A4S8HSG3</accession>
<dbReference type="InterPro" id="IPR025510">
    <property type="entry name" value="DUF4397"/>
</dbReference>
<feature type="domain" description="DUF4397" evidence="1">
    <location>
        <begin position="32"/>
        <end position="150"/>
    </location>
</feature>
<comment type="caution">
    <text evidence="2">The sequence shown here is derived from an EMBL/GenBank/DDBJ whole genome shotgun (WGS) entry which is preliminary data.</text>
</comment>
<organism evidence="2 3">
    <name type="scientific">Niastella caeni</name>
    <dbReference type="NCBI Taxonomy" id="2569763"/>
    <lineage>
        <taxon>Bacteria</taxon>
        <taxon>Pseudomonadati</taxon>
        <taxon>Bacteroidota</taxon>
        <taxon>Chitinophagia</taxon>
        <taxon>Chitinophagales</taxon>
        <taxon>Chitinophagaceae</taxon>
        <taxon>Niastella</taxon>
    </lineage>
</organism>
<dbReference type="PROSITE" id="PS51257">
    <property type="entry name" value="PROKAR_LIPOPROTEIN"/>
    <property type="match status" value="1"/>
</dbReference>
<protein>
    <submittedName>
        <fullName evidence="2">DUF4397 domain-containing protein</fullName>
    </submittedName>
</protein>
<keyword evidence="3" id="KW-1185">Reference proteome</keyword>
<dbReference type="Pfam" id="PF14344">
    <property type="entry name" value="DUF4397"/>
    <property type="match status" value="1"/>
</dbReference>
<evidence type="ECO:0000259" key="1">
    <source>
        <dbReference type="Pfam" id="PF14344"/>
    </source>
</evidence>
<dbReference type="RefSeq" id="WP_136578346.1">
    <property type="nucleotide sequence ID" value="NZ_STFF01000004.1"/>
</dbReference>
<evidence type="ECO:0000313" key="2">
    <source>
        <dbReference type="EMBL" id="THU38390.1"/>
    </source>
</evidence>